<proteinExistence type="predicted"/>
<organism evidence="1 2">
    <name type="scientific">Haloferula rosea</name>
    <dbReference type="NCBI Taxonomy" id="490093"/>
    <lineage>
        <taxon>Bacteria</taxon>
        <taxon>Pseudomonadati</taxon>
        <taxon>Verrucomicrobiota</taxon>
        <taxon>Verrucomicrobiia</taxon>
        <taxon>Verrucomicrobiales</taxon>
        <taxon>Verrucomicrobiaceae</taxon>
        <taxon>Haloferula</taxon>
    </lineage>
</organism>
<accession>A0A934RF91</accession>
<dbReference type="EMBL" id="JAENII010000011">
    <property type="protein sequence ID" value="MBK1828099.1"/>
    <property type="molecule type" value="Genomic_DNA"/>
</dbReference>
<evidence type="ECO:0000313" key="1">
    <source>
        <dbReference type="EMBL" id="MBK1828099.1"/>
    </source>
</evidence>
<name>A0A934RF91_9BACT</name>
<dbReference type="Proteomes" id="UP000658278">
    <property type="component" value="Unassembled WGS sequence"/>
</dbReference>
<gene>
    <name evidence="1" type="ORF">JIN81_13790</name>
</gene>
<comment type="caution">
    <text evidence="1">The sequence shown here is derived from an EMBL/GenBank/DDBJ whole genome shotgun (WGS) entry which is preliminary data.</text>
</comment>
<evidence type="ECO:0000313" key="2">
    <source>
        <dbReference type="Proteomes" id="UP000658278"/>
    </source>
</evidence>
<protein>
    <submittedName>
        <fullName evidence="1">Uncharacterized protein</fullName>
    </submittedName>
</protein>
<dbReference type="RefSeq" id="WP_200280811.1">
    <property type="nucleotide sequence ID" value="NZ_JAENII010000011.1"/>
</dbReference>
<reference evidence="1" key="1">
    <citation type="submission" date="2021-01" db="EMBL/GenBank/DDBJ databases">
        <title>Modified the classification status of verrucomicrobia.</title>
        <authorList>
            <person name="Feng X."/>
        </authorList>
    </citation>
    <scope>NUCLEOTIDE SEQUENCE</scope>
    <source>
        <strain evidence="1">KCTC 22201</strain>
    </source>
</reference>
<keyword evidence="2" id="KW-1185">Reference proteome</keyword>
<sequence length="371" mass="39912">MRIPRTLVTSLAATVLPGLSVETRNLTFVIPPNSTTTVNLTSTAGIGDVSQTTFPDETTATYAGSIQASIGFDPETLAVTEFAYTGGSVQRQEAESRLQIFPTITYTGVTTPLPTSFTRTSSSYVSPFYRAFVPTTVNPPASVDPFDGIVAGNHHWVTSVGYERLFSSRSGVMKLEVVSSQAPPVELPHRGTPIISLAQTGTTTFHRLIRATLTYQFTESAPSNIVQSAQQLFVQETGSWSTTALFTLPNDYSLWAQSHGLVNPDPEDTNPAGIPWVFLYNLDLPPTTPSLPAGFVQQFGENLLQITLPATGLKVPMSLEYSTTLADGSWQALPLESYLDGPGSLDSGATGSPRFFFPAAPPCFLRFKTAL</sequence>
<dbReference type="AlphaFoldDB" id="A0A934RF91"/>